<comment type="caution">
    <text evidence="1">The sequence shown here is derived from an EMBL/GenBank/DDBJ whole genome shotgun (WGS) entry which is preliminary data.</text>
</comment>
<sequence>MEKIFLYEITERVGDLCGSTFVDKEFLHWLGRKVGFQALEKLKLFNYRQMQHLIQQFFCLLVKFKFKGDPTKFRTVKLILNRYCPDLQQYVTGEYKQQMEEAEWIIKLDFESVKRMFDPAINKVIKLIDGQLNEARERCSAMFLPIAAVVRVAITYGLDVEIVQERVLKWNYGIEACRTWVAGKDKKNRKTSDGLIFYFYKLAQRRTKVEVDRKFSGEFCPVRENQTSIVFKIYYTRNDLGKYCNEPGMKLLGTLRINTPDTHLGLNRPVEFSLTFAKMEIKATSRNKRNGKIYDETTFELDI</sequence>
<dbReference type="EMBL" id="QKYT01000566">
    <property type="protein sequence ID" value="RIA83511.1"/>
    <property type="molecule type" value="Genomic_DNA"/>
</dbReference>
<dbReference type="PANTHER" id="PTHR14187">
    <property type="entry name" value="ALPHA KINASE/ELONGATION FACTOR 2 KINASE"/>
    <property type="match status" value="1"/>
</dbReference>
<dbReference type="AlphaFoldDB" id="A0A397SL24"/>
<dbReference type="STRING" id="658196.A0A397SL24"/>
<evidence type="ECO:0000313" key="2">
    <source>
        <dbReference type="Proteomes" id="UP000265703"/>
    </source>
</evidence>
<accession>A0A397SL24</accession>
<keyword evidence="2" id="KW-1185">Reference proteome</keyword>
<reference evidence="1 2" key="1">
    <citation type="submission" date="2018-06" db="EMBL/GenBank/DDBJ databases">
        <title>Comparative genomics reveals the genomic features of Rhizophagus irregularis, R. cerebriforme, R. diaphanum and Gigaspora rosea, and their symbiotic lifestyle signature.</title>
        <authorList>
            <person name="Morin E."/>
            <person name="San Clemente H."/>
            <person name="Chen E.C.H."/>
            <person name="De La Providencia I."/>
            <person name="Hainaut M."/>
            <person name="Kuo A."/>
            <person name="Kohler A."/>
            <person name="Murat C."/>
            <person name="Tang N."/>
            <person name="Roy S."/>
            <person name="Loubradou J."/>
            <person name="Henrissat B."/>
            <person name="Grigoriev I.V."/>
            <person name="Corradi N."/>
            <person name="Roux C."/>
            <person name="Martin F.M."/>
        </authorList>
    </citation>
    <scope>NUCLEOTIDE SEQUENCE [LARGE SCALE GENOMIC DNA]</scope>
    <source>
        <strain evidence="1 2">DAOM 227022</strain>
    </source>
</reference>
<evidence type="ECO:0000313" key="1">
    <source>
        <dbReference type="EMBL" id="RIA83511.1"/>
    </source>
</evidence>
<protein>
    <submittedName>
        <fullName evidence="1">Uncharacterized protein</fullName>
    </submittedName>
</protein>
<dbReference type="PANTHER" id="PTHR14187:SF5">
    <property type="entry name" value="HEAT SHOCK 70 KDA PROTEIN 12A"/>
    <property type="match status" value="1"/>
</dbReference>
<gene>
    <name evidence="1" type="ORF">C1645_880455</name>
</gene>
<dbReference type="OrthoDB" id="2963168at2759"/>
<organism evidence="1 2">
    <name type="scientific">Glomus cerebriforme</name>
    <dbReference type="NCBI Taxonomy" id="658196"/>
    <lineage>
        <taxon>Eukaryota</taxon>
        <taxon>Fungi</taxon>
        <taxon>Fungi incertae sedis</taxon>
        <taxon>Mucoromycota</taxon>
        <taxon>Glomeromycotina</taxon>
        <taxon>Glomeromycetes</taxon>
        <taxon>Glomerales</taxon>
        <taxon>Glomeraceae</taxon>
        <taxon>Glomus</taxon>
    </lineage>
</organism>
<dbReference type="Proteomes" id="UP000265703">
    <property type="component" value="Unassembled WGS sequence"/>
</dbReference>
<name>A0A397SL24_9GLOM</name>
<proteinExistence type="predicted"/>